<dbReference type="AlphaFoldDB" id="A0AAV9AW91"/>
<dbReference type="EMBL" id="JAUJYN010000006">
    <property type="protein sequence ID" value="KAK1268591.1"/>
    <property type="molecule type" value="Genomic_DNA"/>
</dbReference>
<dbReference type="Proteomes" id="UP001179952">
    <property type="component" value="Unassembled WGS sequence"/>
</dbReference>
<comment type="caution">
    <text evidence="1">The sequence shown here is derived from an EMBL/GenBank/DDBJ whole genome shotgun (WGS) entry which is preliminary data.</text>
</comment>
<protein>
    <submittedName>
        <fullName evidence="1">Uncharacterized protein</fullName>
    </submittedName>
</protein>
<reference evidence="1" key="2">
    <citation type="submission" date="2023-06" db="EMBL/GenBank/DDBJ databases">
        <authorList>
            <person name="Ma L."/>
            <person name="Liu K.-W."/>
            <person name="Li Z."/>
            <person name="Hsiao Y.-Y."/>
            <person name="Qi Y."/>
            <person name="Fu T."/>
            <person name="Tang G."/>
            <person name="Zhang D."/>
            <person name="Sun W.-H."/>
            <person name="Liu D.-K."/>
            <person name="Li Y."/>
            <person name="Chen G.-Z."/>
            <person name="Liu X.-D."/>
            <person name="Liao X.-Y."/>
            <person name="Jiang Y.-T."/>
            <person name="Yu X."/>
            <person name="Hao Y."/>
            <person name="Huang J."/>
            <person name="Zhao X.-W."/>
            <person name="Ke S."/>
            <person name="Chen Y.-Y."/>
            <person name="Wu W.-L."/>
            <person name="Hsu J.-L."/>
            <person name="Lin Y.-F."/>
            <person name="Huang M.-D."/>
            <person name="Li C.-Y."/>
            <person name="Huang L."/>
            <person name="Wang Z.-W."/>
            <person name="Zhao X."/>
            <person name="Zhong W.-Y."/>
            <person name="Peng D.-H."/>
            <person name="Ahmad S."/>
            <person name="Lan S."/>
            <person name="Zhang J.-S."/>
            <person name="Tsai W.-C."/>
            <person name="Van De Peer Y."/>
            <person name="Liu Z.-J."/>
        </authorList>
    </citation>
    <scope>NUCLEOTIDE SEQUENCE</scope>
    <source>
        <strain evidence="1">SCP</strain>
        <tissue evidence="1">Leaves</tissue>
    </source>
</reference>
<keyword evidence="2" id="KW-1185">Reference proteome</keyword>
<reference evidence="1" key="1">
    <citation type="journal article" date="2023" name="Nat. Commun.">
        <title>Diploid and tetraploid genomes of Acorus and the evolution of monocots.</title>
        <authorList>
            <person name="Ma L."/>
            <person name="Liu K.W."/>
            <person name="Li Z."/>
            <person name="Hsiao Y.Y."/>
            <person name="Qi Y."/>
            <person name="Fu T."/>
            <person name="Tang G.D."/>
            <person name="Zhang D."/>
            <person name="Sun W.H."/>
            <person name="Liu D.K."/>
            <person name="Li Y."/>
            <person name="Chen G.Z."/>
            <person name="Liu X.D."/>
            <person name="Liao X.Y."/>
            <person name="Jiang Y.T."/>
            <person name="Yu X."/>
            <person name="Hao Y."/>
            <person name="Huang J."/>
            <person name="Zhao X.W."/>
            <person name="Ke S."/>
            <person name="Chen Y.Y."/>
            <person name="Wu W.L."/>
            <person name="Hsu J.L."/>
            <person name="Lin Y.F."/>
            <person name="Huang M.D."/>
            <person name="Li C.Y."/>
            <person name="Huang L."/>
            <person name="Wang Z.W."/>
            <person name="Zhao X."/>
            <person name="Zhong W.Y."/>
            <person name="Peng D.H."/>
            <person name="Ahmad S."/>
            <person name="Lan S."/>
            <person name="Zhang J.S."/>
            <person name="Tsai W.C."/>
            <person name="Van de Peer Y."/>
            <person name="Liu Z.J."/>
        </authorList>
    </citation>
    <scope>NUCLEOTIDE SEQUENCE</scope>
    <source>
        <strain evidence="1">SCP</strain>
    </source>
</reference>
<organism evidence="1 2">
    <name type="scientific">Acorus gramineus</name>
    <name type="common">Dwarf sweet flag</name>
    <dbReference type="NCBI Taxonomy" id="55184"/>
    <lineage>
        <taxon>Eukaryota</taxon>
        <taxon>Viridiplantae</taxon>
        <taxon>Streptophyta</taxon>
        <taxon>Embryophyta</taxon>
        <taxon>Tracheophyta</taxon>
        <taxon>Spermatophyta</taxon>
        <taxon>Magnoliopsida</taxon>
        <taxon>Liliopsida</taxon>
        <taxon>Acoraceae</taxon>
        <taxon>Acorus</taxon>
    </lineage>
</organism>
<evidence type="ECO:0000313" key="2">
    <source>
        <dbReference type="Proteomes" id="UP001179952"/>
    </source>
</evidence>
<evidence type="ECO:0000313" key="1">
    <source>
        <dbReference type="EMBL" id="KAK1268591.1"/>
    </source>
</evidence>
<sequence>MYKQKLTFFFNMQDQSAQDLYTTKDRKEMNFRYEKSTYLNDALKNRENRIILSQG</sequence>
<accession>A0AAV9AW91</accession>
<name>A0AAV9AW91_ACOGR</name>
<proteinExistence type="predicted"/>
<gene>
    <name evidence="1" type="ORF">QJS04_geneDACA017089</name>
</gene>